<dbReference type="EMBL" id="AHDV01000021">
    <property type="protein sequence ID" value="EJV83123.1"/>
    <property type="molecule type" value="Genomic_DNA"/>
</dbReference>
<evidence type="ECO:0000313" key="2">
    <source>
        <dbReference type="Proteomes" id="UP000004136"/>
    </source>
</evidence>
<reference evidence="1 2" key="1">
    <citation type="submission" date="2012-04" db="EMBL/GenBank/DDBJ databases">
        <title>The Genome Sequence of Bacillus cereus HuA2-1.</title>
        <authorList>
            <consortium name="The Broad Institute Genome Sequencing Platform"/>
            <consortium name="The Broad Institute Genome Sequencing Center for Infectious Disease"/>
            <person name="Feldgarden M."/>
            <person name="Van der Auwera G.A."/>
            <person name="Mahillon J."/>
            <person name="Duprez V."/>
            <person name="Timmery S."/>
            <person name="Mattelet C."/>
            <person name="Dierick K."/>
            <person name="Sun M."/>
            <person name="Yu Z."/>
            <person name="Zhu L."/>
            <person name="Hu X."/>
            <person name="Shank E.B."/>
            <person name="Swiecicka I."/>
            <person name="Hansen B.M."/>
            <person name="Andrup L."/>
            <person name="Young S.K."/>
            <person name="Zeng Q."/>
            <person name="Gargeya S."/>
            <person name="Fitzgerald M."/>
            <person name="Haas B."/>
            <person name="Abouelleil A."/>
            <person name="Alvarado L."/>
            <person name="Arachchi H.M."/>
            <person name="Berlin A."/>
            <person name="Chapman S.B."/>
            <person name="Goldberg J."/>
            <person name="Griggs A."/>
            <person name="Gujja S."/>
            <person name="Hansen M."/>
            <person name="Howarth C."/>
            <person name="Imamovic A."/>
            <person name="Larimer J."/>
            <person name="McCowen C."/>
            <person name="Montmayeur A."/>
            <person name="Murphy C."/>
            <person name="Neiman D."/>
            <person name="Pearson M."/>
            <person name="Priest M."/>
            <person name="Roberts A."/>
            <person name="Saif S."/>
            <person name="Shea T."/>
            <person name="Sisk P."/>
            <person name="Sykes S."/>
            <person name="Wortman J."/>
            <person name="Nusbaum C."/>
            <person name="Birren B."/>
        </authorList>
    </citation>
    <scope>NUCLEOTIDE SEQUENCE [LARGE SCALE GENOMIC DNA]</scope>
    <source>
        <strain evidence="1 2">HuA2-1</strain>
    </source>
</reference>
<accession>J8YKE8</accession>
<comment type="caution">
    <text evidence="1">The sequence shown here is derived from an EMBL/GenBank/DDBJ whole genome shotgun (WGS) entry which is preliminary data.</text>
</comment>
<dbReference type="Proteomes" id="UP000004136">
    <property type="component" value="Unassembled WGS sequence"/>
</dbReference>
<dbReference type="AlphaFoldDB" id="J8YKE8"/>
<gene>
    <name evidence="1" type="ORF">IG3_02888</name>
</gene>
<evidence type="ECO:0000313" key="1">
    <source>
        <dbReference type="EMBL" id="EJV83123.1"/>
    </source>
</evidence>
<name>J8YKE8_BACCE</name>
<sequence>MVHVLSNISTMKKEFVWLKEVKVGVVQRDKERQQLITSLES</sequence>
<dbReference type="PATRIC" id="fig|1053201.3.peg.2960"/>
<proteinExistence type="predicted"/>
<organism evidence="1 2">
    <name type="scientific">Bacillus cereus HuA2-1</name>
    <dbReference type="NCBI Taxonomy" id="1053201"/>
    <lineage>
        <taxon>Bacteria</taxon>
        <taxon>Bacillati</taxon>
        <taxon>Bacillota</taxon>
        <taxon>Bacilli</taxon>
        <taxon>Bacillales</taxon>
        <taxon>Bacillaceae</taxon>
        <taxon>Bacillus</taxon>
        <taxon>Bacillus cereus group</taxon>
    </lineage>
</organism>
<dbReference type="HOGENOM" id="CLU_3265446_0_0_9"/>
<protein>
    <submittedName>
        <fullName evidence="1">Uncharacterized protein</fullName>
    </submittedName>
</protein>